<dbReference type="PROSITE" id="PS50862">
    <property type="entry name" value="AA_TRNA_LIGASE_II"/>
    <property type="match status" value="1"/>
</dbReference>
<dbReference type="Proteomes" id="UP000034601">
    <property type="component" value="Unassembled WGS sequence"/>
</dbReference>
<sequence length="457" mass="52522">MNSAYRIKLNKRFKDENIREPLRGFRDIVGQEVRVKNFIAHKISEVFQKWSYEQIVFPLVERASSFSEQVIGGSPWPEWDKRGVFHLHIQDYNESYNIIPEQVPSLLIPEGTISVSRWLAKVLATNKKVKNFFPIKVFYITPCFRNELISKLSVTKNREFNQVGVEILGTSNLLSDIEILFLLYEGFIAINVPGELITVRIGSVELFNLLCDESQIDERTRLVLKNSLDTIAESRAGKQPERLQPEIDKVIEIIKRTDTSNQLMKKWEIVCNTFVTVLDQQTEKLLGYSKPVNDLNIIASVLQARGIKCVIDPSVIRSHEYYTEIVYEIDLKFGKEVFVEVAGGGRYNKLVSKFLAGKEYQIPAVGFAYGLERVSEFFNLLNKSKEKQFSVNYWTDKNGVDSVLHSNPKTTKQIIKLFSSSEELRREGKRVNVYVGDGNREQAKEYSKKLGAKFIPQ</sequence>
<dbReference type="InterPro" id="IPR004516">
    <property type="entry name" value="HisRS/HisZ"/>
</dbReference>
<feature type="binding site" evidence="1">
    <location>
        <position position="162"/>
    </location>
    <ligand>
        <name>L-histidine</name>
        <dbReference type="ChEBI" id="CHEBI:57595"/>
    </ligand>
</feature>
<dbReference type="GO" id="GO:0004821">
    <property type="term" value="F:histidine-tRNA ligase activity"/>
    <property type="evidence" value="ECO:0007669"/>
    <property type="project" value="TreeGrafter"/>
</dbReference>
<comment type="caution">
    <text evidence="3">The sequence shown here is derived from an EMBL/GenBank/DDBJ whole genome shotgun (WGS) entry which is preliminary data.</text>
</comment>
<feature type="domain" description="Aminoacyl-transfer RNA synthetases class-II family profile" evidence="2">
    <location>
        <begin position="1"/>
        <end position="374"/>
    </location>
</feature>
<dbReference type="PATRIC" id="fig|1618424.3.peg.461"/>
<dbReference type="PANTHER" id="PTHR43707:SF1">
    <property type="entry name" value="HISTIDINE--TRNA LIGASE, MITOCHONDRIAL-RELATED"/>
    <property type="match status" value="1"/>
</dbReference>
<feature type="binding site" evidence="1">
    <location>
        <position position="145"/>
    </location>
    <ligand>
        <name>L-histidine</name>
        <dbReference type="ChEBI" id="CHEBI:57595"/>
    </ligand>
</feature>
<dbReference type="GO" id="GO:0006427">
    <property type="term" value="P:histidyl-tRNA aminoacylation"/>
    <property type="evidence" value="ECO:0007669"/>
    <property type="project" value="TreeGrafter"/>
</dbReference>
<feature type="binding site" evidence="1">
    <location>
        <begin position="321"/>
        <end position="322"/>
    </location>
    <ligand>
        <name>L-histidine</name>
        <dbReference type="ChEBI" id="CHEBI:57595"/>
    </ligand>
</feature>
<keyword evidence="3" id="KW-0436">Ligase</keyword>
<reference evidence="3 4" key="1">
    <citation type="journal article" date="2015" name="Nature">
        <title>rRNA introns, odd ribosomes, and small enigmatic genomes across a large radiation of phyla.</title>
        <authorList>
            <person name="Brown C.T."/>
            <person name="Hug L.A."/>
            <person name="Thomas B.C."/>
            <person name="Sharon I."/>
            <person name="Castelle C.J."/>
            <person name="Singh A."/>
            <person name="Wilkins M.J."/>
            <person name="Williams K.H."/>
            <person name="Banfield J.F."/>
        </authorList>
    </citation>
    <scope>NUCLEOTIDE SEQUENCE [LARGE SCALE GENOMIC DNA]</scope>
</reference>
<dbReference type="Gene3D" id="3.30.930.10">
    <property type="entry name" value="Bira Bifunctional Protein, Domain 2"/>
    <property type="match status" value="1"/>
</dbReference>
<name>A0A0G0U7L2_9BACT</name>
<evidence type="ECO:0000313" key="3">
    <source>
        <dbReference type="EMBL" id="KKR83186.1"/>
    </source>
</evidence>
<evidence type="ECO:0000256" key="1">
    <source>
        <dbReference type="PIRSR" id="PIRSR001549-1"/>
    </source>
</evidence>
<dbReference type="PANTHER" id="PTHR43707">
    <property type="entry name" value="HISTIDYL-TRNA SYNTHETASE"/>
    <property type="match status" value="1"/>
</dbReference>
<dbReference type="InterPro" id="IPR041715">
    <property type="entry name" value="HisRS-like_core"/>
</dbReference>
<evidence type="ECO:0000313" key="4">
    <source>
        <dbReference type="Proteomes" id="UP000034601"/>
    </source>
</evidence>
<dbReference type="InterPro" id="IPR006195">
    <property type="entry name" value="aa-tRNA-synth_II"/>
</dbReference>
<dbReference type="Pfam" id="PF13393">
    <property type="entry name" value="tRNA-synt_His"/>
    <property type="match status" value="1"/>
</dbReference>
<feature type="binding site" evidence="1">
    <location>
        <begin position="110"/>
        <end position="112"/>
    </location>
    <ligand>
        <name>L-histidine</name>
        <dbReference type="ChEBI" id="CHEBI:57595"/>
    </ligand>
</feature>
<dbReference type="AlphaFoldDB" id="A0A0G0U7L2"/>
<dbReference type="PIRSF" id="PIRSF001549">
    <property type="entry name" value="His-tRNA_synth"/>
    <property type="match status" value="1"/>
</dbReference>
<keyword evidence="3" id="KW-0030">Aminoacyl-tRNA synthetase</keyword>
<dbReference type="GO" id="GO:0005737">
    <property type="term" value="C:cytoplasm"/>
    <property type="evidence" value="ECO:0007669"/>
    <property type="project" value="InterPro"/>
</dbReference>
<proteinExistence type="predicted"/>
<feature type="binding site" evidence="1">
    <location>
        <position position="166"/>
    </location>
    <ligand>
        <name>L-histidine</name>
        <dbReference type="ChEBI" id="CHEBI:57595"/>
    </ligand>
</feature>
<dbReference type="SUPFAM" id="SSF55681">
    <property type="entry name" value="Class II aaRS and biotin synthetases"/>
    <property type="match status" value="1"/>
</dbReference>
<protein>
    <submittedName>
        <fullName evidence="3">Histidyl-tRNA synthetase</fullName>
    </submittedName>
</protein>
<dbReference type="InterPro" id="IPR045864">
    <property type="entry name" value="aa-tRNA-synth_II/BPL/LPL"/>
</dbReference>
<evidence type="ECO:0000259" key="2">
    <source>
        <dbReference type="PROSITE" id="PS50862"/>
    </source>
</evidence>
<gene>
    <name evidence="3" type="ORF">UU29_C0007G0056</name>
</gene>
<dbReference type="EMBL" id="LCAB01000007">
    <property type="protein sequence ID" value="KKR83186.1"/>
    <property type="molecule type" value="Genomic_DNA"/>
</dbReference>
<accession>A0A0G0U7L2</accession>
<organism evidence="3 4">
    <name type="scientific">Candidatus Daviesbacteria bacterium GW2011_GWA2_40_9</name>
    <dbReference type="NCBI Taxonomy" id="1618424"/>
    <lineage>
        <taxon>Bacteria</taxon>
        <taxon>Candidatus Daviesiibacteriota</taxon>
    </lineage>
</organism>
<feature type="binding site" evidence="1">
    <location>
        <position position="317"/>
    </location>
    <ligand>
        <name>L-histidine</name>
        <dbReference type="ChEBI" id="CHEBI:57595"/>
    </ligand>
</feature>